<reference evidence="2 3" key="1">
    <citation type="journal article" date="2014" name="Agronomy (Basel)">
        <title>A Draft Genome Sequence for Ensete ventricosum, the Drought-Tolerant Tree Against Hunger.</title>
        <authorList>
            <person name="Harrison J."/>
            <person name="Moore K.A."/>
            <person name="Paszkiewicz K."/>
            <person name="Jones T."/>
            <person name="Grant M."/>
            <person name="Ambacheew D."/>
            <person name="Muzemil S."/>
            <person name="Studholme D.J."/>
        </authorList>
    </citation>
    <scope>NUCLEOTIDE SEQUENCE [LARGE SCALE GENOMIC DNA]</scope>
</reference>
<evidence type="ECO:0000313" key="2">
    <source>
        <dbReference type="EMBL" id="RRT53817.1"/>
    </source>
</evidence>
<gene>
    <name evidence="2" type="ORF">B296_00049113</name>
</gene>
<comment type="caution">
    <text evidence="2">The sequence shown here is derived from an EMBL/GenBank/DDBJ whole genome shotgun (WGS) entry which is preliminary data.</text>
</comment>
<dbReference type="EMBL" id="AMZH03010933">
    <property type="protein sequence ID" value="RRT53817.1"/>
    <property type="molecule type" value="Genomic_DNA"/>
</dbReference>
<sequence>MHELIKGGEATAASKPNNELSNVVVAPAEDALLFPHEDDIEAGLRNAPNTPQEKEEAPAAHGPRLVSLDVFRGFTVAVTFIPGMRTGSDVELQCSTEATFSMLAERLRKYYTLLFRCSCCATATQEPCWSPR</sequence>
<evidence type="ECO:0000313" key="3">
    <source>
        <dbReference type="Proteomes" id="UP000287651"/>
    </source>
</evidence>
<dbReference type="Proteomes" id="UP000287651">
    <property type="component" value="Unassembled WGS sequence"/>
</dbReference>
<protein>
    <submittedName>
        <fullName evidence="2">Uncharacterized protein</fullName>
    </submittedName>
</protein>
<feature type="region of interest" description="Disordered" evidence="1">
    <location>
        <begin position="39"/>
        <end position="61"/>
    </location>
</feature>
<proteinExistence type="predicted"/>
<name>A0A426YQ20_ENSVE</name>
<organism evidence="2 3">
    <name type="scientific">Ensete ventricosum</name>
    <name type="common">Abyssinian banana</name>
    <name type="synonym">Musa ensete</name>
    <dbReference type="NCBI Taxonomy" id="4639"/>
    <lineage>
        <taxon>Eukaryota</taxon>
        <taxon>Viridiplantae</taxon>
        <taxon>Streptophyta</taxon>
        <taxon>Embryophyta</taxon>
        <taxon>Tracheophyta</taxon>
        <taxon>Spermatophyta</taxon>
        <taxon>Magnoliopsida</taxon>
        <taxon>Liliopsida</taxon>
        <taxon>Zingiberales</taxon>
        <taxon>Musaceae</taxon>
        <taxon>Ensete</taxon>
    </lineage>
</organism>
<accession>A0A426YQ20</accession>
<evidence type="ECO:0000256" key="1">
    <source>
        <dbReference type="SAM" id="MobiDB-lite"/>
    </source>
</evidence>
<dbReference type="AlphaFoldDB" id="A0A426YQ20"/>